<dbReference type="EMBL" id="CAJJDN010000127">
    <property type="protein sequence ID" value="CAD8120686.1"/>
    <property type="molecule type" value="Genomic_DNA"/>
</dbReference>
<protein>
    <submittedName>
        <fullName evidence="1">Uncharacterized protein</fullName>
    </submittedName>
</protein>
<gene>
    <name evidence="1" type="ORF">PSON_ATCC_30995.1.T1270145</name>
</gene>
<evidence type="ECO:0000313" key="2">
    <source>
        <dbReference type="Proteomes" id="UP000692954"/>
    </source>
</evidence>
<name>A0A8S1QXV9_9CILI</name>
<comment type="caution">
    <text evidence="1">The sequence shown here is derived from an EMBL/GenBank/DDBJ whole genome shotgun (WGS) entry which is preliminary data.</text>
</comment>
<accession>A0A8S1QXV9</accession>
<dbReference type="Proteomes" id="UP000692954">
    <property type="component" value="Unassembled WGS sequence"/>
</dbReference>
<keyword evidence="2" id="KW-1185">Reference proteome</keyword>
<reference evidence="1" key="1">
    <citation type="submission" date="2021-01" db="EMBL/GenBank/DDBJ databases">
        <authorList>
            <consortium name="Genoscope - CEA"/>
            <person name="William W."/>
        </authorList>
    </citation>
    <scope>NUCLEOTIDE SEQUENCE</scope>
</reference>
<dbReference type="AlphaFoldDB" id="A0A8S1QXV9"/>
<evidence type="ECO:0000313" key="1">
    <source>
        <dbReference type="EMBL" id="CAD8120686.1"/>
    </source>
</evidence>
<proteinExistence type="predicted"/>
<sequence>MMIIQLQFRFKDQQVSFLQDFLQIELRSKRFLIIKELSQEFHILNVGYQIMLQQKNINIIQKMNQVIKQQNKQIQLALFLQLMLNSYKEKRNTASQYLKHYWQKKNSEGIKTNEDQFQEYKAKRGLVEFKKSYQKIKLFQEVECIIY</sequence>
<organism evidence="1 2">
    <name type="scientific">Paramecium sonneborni</name>
    <dbReference type="NCBI Taxonomy" id="65129"/>
    <lineage>
        <taxon>Eukaryota</taxon>
        <taxon>Sar</taxon>
        <taxon>Alveolata</taxon>
        <taxon>Ciliophora</taxon>
        <taxon>Intramacronucleata</taxon>
        <taxon>Oligohymenophorea</taxon>
        <taxon>Peniculida</taxon>
        <taxon>Parameciidae</taxon>
        <taxon>Paramecium</taxon>
    </lineage>
</organism>